<feature type="region of interest" description="Disordered" evidence="1">
    <location>
        <begin position="393"/>
        <end position="428"/>
    </location>
</feature>
<dbReference type="KEGG" id="fgi:OP10G_2262"/>
<sequence>MPQSRFHFQPVTYAALAIMLATLYSCSSGGAATGSEDASTPKVAKGPAGKLPSKPANTETKAAPPAHKYTFERPKAVKGIYLTAWSAGSSTKMAKVLDMIDKNELNAVVIDVRDTGDMYWKTGIKLADECKATMVAIPKPDALFQSLEKHKVWPIARIACFRDNWVPKKHPEMAVQSGGGRVWRDRSGHSWLDPYNKKNWEYLAQTVEFALDAGFPEVQLDYVRFPSEGKSSTQVFPGKKTYPDQKAKPEDVIEQFANFIGEKVHARGALYSSDIFGIISSTRKDQGIGQALEKVAGPFDVISPMVYPSHFANGEYGIPNPDKAPYAIIKKSLTDYKKRLPKKDVRPWLQAFSLRAHYGRAEVQAQIKAARELGYNEYLLWNAANRYAEGLVDKDGAKPTSASAPPAKGATTEKVSTPASKVTETPKK</sequence>
<gene>
    <name evidence="4" type="ORF">OP10G_2262</name>
</gene>
<dbReference type="OrthoDB" id="9774125at2"/>
<protein>
    <recommendedName>
        <fullName evidence="3">DUF4015 domain-containing protein</fullName>
    </recommendedName>
</protein>
<dbReference type="InterPro" id="IPR017853">
    <property type="entry name" value="GH"/>
</dbReference>
<dbReference type="AlphaFoldDB" id="A0A068NSA4"/>
<feature type="signal peptide" evidence="2">
    <location>
        <begin position="1"/>
        <end position="31"/>
    </location>
</feature>
<dbReference type="Gene3D" id="3.20.20.80">
    <property type="entry name" value="Glycosidases"/>
    <property type="match status" value="1"/>
</dbReference>
<evidence type="ECO:0000313" key="4">
    <source>
        <dbReference type="EMBL" id="AIE85630.1"/>
    </source>
</evidence>
<feature type="domain" description="DUF4015" evidence="3">
    <location>
        <begin position="79"/>
        <end position="387"/>
    </location>
</feature>
<dbReference type="STRING" id="661478.OP10G_2262"/>
<dbReference type="eggNOG" id="COG1306">
    <property type="taxonomic scope" value="Bacteria"/>
</dbReference>
<feature type="compositionally biased region" description="Polar residues" evidence="1">
    <location>
        <begin position="413"/>
        <end position="428"/>
    </location>
</feature>
<evidence type="ECO:0000256" key="2">
    <source>
        <dbReference type="SAM" id="SignalP"/>
    </source>
</evidence>
<feature type="region of interest" description="Disordered" evidence="1">
    <location>
        <begin position="34"/>
        <end position="64"/>
    </location>
</feature>
<organism evidence="4 5">
    <name type="scientific">Fimbriimonas ginsengisoli Gsoil 348</name>
    <dbReference type="NCBI Taxonomy" id="661478"/>
    <lineage>
        <taxon>Bacteria</taxon>
        <taxon>Bacillati</taxon>
        <taxon>Armatimonadota</taxon>
        <taxon>Fimbriimonadia</taxon>
        <taxon>Fimbriimonadales</taxon>
        <taxon>Fimbriimonadaceae</taxon>
        <taxon>Fimbriimonas</taxon>
    </lineage>
</organism>
<dbReference type="SUPFAM" id="SSF51445">
    <property type="entry name" value="(Trans)glycosidases"/>
    <property type="match status" value="1"/>
</dbReference>
<evidence type="ECO:0000259" key="3">
    <source>
        <dbReference type="Pfam" id="PF13200"/>
    </source>
</evidence>
<dbReference type="RefSeq" id="WP_084179095.1">
    <property type="nucleotide sequence ID" value="NZ_CP007139.1"/>
</dbReference>
<dbReference type="PROSITE" id="PS51257">
    <property type="entry name" value="PROKAR_LIPOPROTEIN"/>
    <property type="match status" value="1"/>
</dbReference>
<keyword evidence="2" id="KW-0732">Signal</keyword>
<dbReference type="EMBL" id="CP007139">
    <property type="protein sequence ID" value="AIE85630.1"/>
    <property type="molecule type" value="Genomic_DNA"/>
</dbReference>
<dbReference type="HOGENOM" id="CLU_030168_3_0_0"/>
<dbReference type="Proteomes" id="UP000027982">
    <property type="component" value="Chromosome"/>
</dbReference>
<evidence type="ECO:0000313" key="5">
    <source>
        <dbReference type="Proteomes" id="UP000027982"/>
    </source>
</evidence>
<dbReference type="Pfam" id="PF13200">
    <property type="entry name" value="DUF4015"/>
    <property type="match status" value="1"/>
</dbReference>
<accession>A0A068NSA4</accession>
<dbReference type="InterPro" id="IPR025275">
    <property type="entry name" value="DUF4015"/>
</dbReference>
<feature type="compositionally biased region" description="Low complexity" evidence="1">
    <location>
        <begin position="398"/>
        <end position="412"/>
    </location>
</feature>
<feature type="chain" id="PRO_5001651894" description="DUF4015 domain-containing protein" evidence="2">
    <location>
        <begin position="32"/>
        <end position="428"/>
    </location>
</feature>
<name>A0A068NSA4_FIMGI</name>
<proteinExistence type="predicted"/>
<evidence type="ECO:0000256" key="1">
    <source>
        <dbReference type="SAM" id="MobiDB-lite"/>
    </source>
</evidence>
<keyword evidence="5" id="KW-1185">Reference proteome</keyword>
<reference evidence="4 5" key="1">
    <citation type="journal article" date="2014" name="PLoS ONE">
        <title>The first complete genome sequence of the class fimbriimonadia in the phylum armatimonadetes.</title>
        <authorList>
            <person name="Hu Z.Y."/>
            <person name="Wang Y.Z."/>
            <person name="Im W.T."/>
            <person name="Wang S.Y."/>
            <person name="Zhao G.P."/>
            <person name="Zheng H.J."/>
            <person name="Quan Z.X."/>
        </authorList>
    </citation>
    <scope>NUCLEOTIDE SEQUENCE [LARGE SCALE GENOMIC DNA]</scope>
    <source>
        <strain evidence="4">Gsoil 348</strain>
    </source>
</reference>